<accession>A0A4S3KH40</accession>
<sequence>MTLSMYQASVPVFVRALGNLTHVLQKGEQHAISKNVSGEVLLQVRLIPDMLPLIKQIQIACDMATRGTARLAGVEPQSFEDNETTLPQAYDRIARAIDYVKSFTAEQIDGSETRTIVMKTRNGDVTLEGQAYLFGFTIPNLFFHCTTAYNILREAGTDIGKKDFIGEA</sequence>
<organism evidence="1 2">
    <name type="scientific">Rhodanobacter lindaniclasticus</name>
    <dbReference type="NCBI Taxonomy" id="75310"/>
    <lineage>
        <taxon>Bacteria</taxon>
        <taxon>Pseudomonadati</taxon>
        <taxon>Pseudomonadota</taxon>
        <taxon>Gammaproteobacteria</taxon>
        <taxon>Lysobacterales</taxon>
        <taxon>Rhodanobacteraceae</taxon>
        <taxon>Rhodanobacter</taxon>
    </lineage>
</organism>
<dbReference type="SUPFAM" id="SSF109854">
    <property type="entry name" value="DinB/YfiT-like putative metalloenzymes"/>
    <property type="match status" value="1"/>
</dbReference>
<comment type="caution">
    <text evidence="1">The sequence shown here is derived from an EMBL/GenBank/DDBJ whole genome shotgun (WGS) entry which is preliminary data.</text>
</comment>
<dbReference type="PANTHER" id="PTHR36922">
    <property type="entry name" value="BLL2446 PROTEIN"/>
    <property type="match status" value="1"/>
</dbReference>
<evidence type="ECO:0008006" key="3">
    <source>
        <dbReference type="Google" id="ProtNLM"/>
    </source>
</evidence>
<dbReference type="OrthoDB" id="338237at2"/>
<proteinExistence type="predicted"/>
<dbReference type="AlphaFoldDB" id="A0A4S3KH40"/>
<reference evidence="1 2" key="1">
    <citation type="submission" date="2017-02" db="EMBL/GenBank/DDBJ databases">
        <title>Whole genome sequencing of Rhodanobacter lindaniclasticus DSM 17932.</title>
        <authorList>
            <person name="Kumar S."/>
            <person name="Patil P."/>
            <person name="Patil P.B."/>
        </authorList>
    </citation>
    <scope>NUCLEOTIDE SEQUENCE [LARGE SCALE GENOMIC DNA]</scope>
    <source>
        <strain evidence="1 2">DSM 17932</strain>
    </source>
</reference>
<name>A0A4S3KH40_9GAMM</name>
<dbReference type="Pfam" id="PF09351">
    <property type="entry name" value="DUF1993"/>
    <property type="match status" value="1"/>
</dbReference>
<dbReference type="PANTHER" id="PTHR36922:SF1">
    <property type="entry name" value="DUF1993 DOMAIN-CONTAINING PROTEIN"/>
    <property type="match status" value="1"/>
</dbReference>
<dbReference type="InterPro" id="IPR018531">
    <property type="entry name" value="DUF1993"/>
</dbReference>
<dbReference type="Proteomes" id="UP000306317">
    <property type="component" value="Unassembled WGS sequence"/>
</dbReference>
<gene>
    <name evidence="1" type="ORF">B1991_07445</name>
</gene>
<dbReference type="InterPro" id="IPR034660">
    <property type="entry name" value="DinB/YfiT-like"/>
</dbReference>
<evidence type="ECO:0000313" key="2">
    <source>
        <dbReference type="Proteomes" id="UP000306317"/>
    </source>
</evidence>
<evidence type="ECO:0000313" key="1">
    <source>
        <dbReference type="EMBL" id="THD07985.1"/>
    </source>
</evidence>
<protein>
    <recommendedName>
        <fullName evidence="3">DUF1993 domain-containing protein</fullName>
    </recommendedName>
</protein>
<keyword evidence="2" id="KW-1185">Reference proteome</keyword>
<dbReference type="RefSeq" id="WP_136258090.1">
    <property type="nucleotide sequence ID" value="NZ_MWIO01000020.1"/>
</dbReference>
<dbReference type="EMBL" id="MWIO01000020">
    <property type="protein sequence ID" value="THD07985.1"/>
    <property type="molecule type" value="Genomic_DNA"/>
</dbReference>
<dbReference type="Gene3D" id="1.20.120.450">
    <property type="entry name" value="dinb family like domain"/>
    <property type="match status" value="1"/>
</dbReference>